<sequence>MFHRLISALIILLLLSISLSIYANEAQDFFDLGQSFYEQGKYQEAIDAFENALDLKSDWALVYSKLGQTYLLAGETNQAIQSFQESIRLEPNSDIFHANLAIAYLINNDLESAQKEYSILKNLDPEIAREIAKKLFSEPPEKPIFQINTDMHIAAINSVAIDREWSRFIVTGSDDKTIRIWEQETGRLLKIIRPPIGDGIDGQISSVALSPDGETIACGSVAGVWEETEVMMFFDRESGILLGTMTGFPASITQIQYSPDGKFLAALGAEGSGLRIYNTEDYSLASKDLDYGEEDALGLDWNKSNQIMTTSLGGTIRLYQIDQEGIINLEKKLVLSGSNRPHTVAFSPEGNQAAVGFFDSPRVDVYSIPDLTHLFSPDCSQINNGNLPLVAWSRDGESLYLYAGGRFHLQDRVSLVRWSDAGRGSAVAIPVAGNTLMALTTVDFSGLIYTSNDPAWGKLDASGKQEFHHQSPLLDFRAAVENFTLSSNGKTIEILPYQSSKPFRFSILERRFLDVSQPMTDSYSPLTQSPGLMVTGWWNEYSPRINGKTVVLKPNERCRSLTISPDGQWVVLGTEWYLRCLDRNGQEIWHFRTPGACWGVNISHDGLKVVAAYGDGTLHWYRLKDGRELFGAFLLPDQNLWTIWTPQGYFDASEGADELIGWHLNQGKDSAAEFYPASRFFEEFYHPYLIQQIIEKTMTDQEIIAEEQIHPRVQIESIKKPPLVKILSPQNQQTYDGDTAVVTFEITDQGGGIEEILIYLNGKLFNRITENLNQEKITQTLNLKLIAGDNQIKIKALNQEHTESNPTEILVHCKKEKLLPKLYILAVGVSDYKDPQVNDLYAPQYDAIMFVETLLAQKGLLYQEIIPTLLINKDATRAKVVESMNKIINQAQEQDVVIFYWGGHGGSRQEGWEPPLFFALPEDVFVVPRSIYQLDQDMVTSNLISEFFYRVKARKQITILDTCHSGAAVDIYQRGVLAQEQAVRNLYRNIGVVVFAASSATESAYESAITKSGYFTFSLLYALSGDTTILSDQKTAMKLYGFTSNADYNRDGNILVSEVSQFLQEKVLSISSGDQTPQTFTQGLDFPLYTTNQITTPLDETSQLIFTPPNGINFLQDIQYGTRYSTPNNGELYLFDYPPEVDIQGQVNQIVAGQPFQWEVAVKVEDDDAIVKAYTYSRNQKNYALLSAIYPGTGVLLLIIVPSEEYQSAQSWIMPAITGVKIKK</sequence>
<evidence type="ECO:0000256" key="3">
    <source>
        <dbReference type="SAM" id="SignalP"/>
    </source>
</evidence>
<dbReference type="PANTHER" id="PTHR19879:SF9">
    <property type="entry name" value="TRANSCRIPTION INITIATION FACTOR TFIID SUBUNIT 5"/>
    <property type="match status" value="1"/>
</dbReference>
<organism evidence="5 6">
    <name type="scientific">Atribacter laminatus</name>
    <dbReference type="NCBI Taxonomy" id="2847778"/>
    <lineage>
        <taxon>Bacteria</taxon>
        <taxon>Pseudomonadati</taxon>
        <taxon>Atribacterota</taxon>
        <taxon>Atribacteria</taxon>
        <taxon>Atribacterales</taxon>
        <taxon>Atribacteraceae</taxon>
        <taxon>Atribacter</taxon>
    </lineage>
</organism>
<dbReference type="PROSITE" id="PS50082">
    <property type="entry name" value="WD_REPEATS_2"/>
    <property type="match status" value="1"/>
</dbReference>
<feature type="domain" description="Peptidase C14 caspase" evidence="4">
    <location>
        <begin position="825"/>
        <end position="1026"/>
    </location>
</feature>
<gene>
    <name evidence="5" type="ORF">RT761_01701</name>
</gene>
<dbReference type="PROSITE" id="PS50005">
    <property type="entry name" value="TPR"/>
    <property type="match status" value="2"/>
</dbReference>
<feature type="repeat" description="TPR" evidence="2">
    <location>
        <begin position="26"/>
        <end position="59"/>
    </location>
</feature>
<reference evidence="5 6" key="1">
    <citation type="journal article" date="2021" name="Nat. Commun.">
        <title>Isolation of a member of the candidate phylum Atribacteria reveals a unique cell membrane structure.</title>
        <authorList>
            <person name="Taiki K."/>
            <person name="Nobu M.K."/>
            <person name="Kusada H."/>
            <person name="Meng X.-Y."/>
            <person name="Hosoki N."/>
            <person name="Uematsu K."/>
            <person name="Yoshioka H."/>
            <person name="Kamagata Y."/>
            <person name="Tamaki H."/>
        </authorList>
    </citation>
    <scope>NUCLEOTIDE SEQUENCE [LARGE SCALE GENOMIC DNA]</scope>
    <source>
        <strain evidence="5 6">RT761</strain>
    </source>
</reference>
<dbReference type="Gene3D" id="1.25.40.10">
    <property type="entry name" value="Tetratricopeptide repeat domain"/>
    <property type="match status" value="1"/>
</dbReference>
<dbReference type="SUPFAM" id="SSF50978">
    <property type="entry name" value="WD40 repeat-like"/>
    <property type="match status" value="1"/>
</dbReference>
<dbReference type="PROSITE" id="PS50294">
    <property type="entry name" value="WD_REPEATS_REGION"/>
    <property type="match status" value="1"/>
</dbReference>
<dbReference type="InterPro" id="IPR011044">
    <property type="entry name" value="Quino_amine_DH_bsu"/>
</dbReference>
<evidence type="ECO:0000313" key="6">
    <source>
        <dbReference type="Proteomes" id="UP000594463"/>
    </source>
</evidence>
<dbReference type="Gene3D" id="3.40.50.1460">
    <property type="match status" value="1"/>
</dbReference>
<keyword evidence="3" id="KW-0732">Signal</keyword>
<dbReference type="SMART" id="SM00320">
    <property type="entry name" value="WD40"/>
    <property type="match status" value="5"/>
</dbReference>
<dbReference type="GO" id="GO:0006508">
    <property type="term" value="P:proteolysis"/>
    <property type="evidence" value="ECO:0007669"/>
    <property type="project" value="InterPro"/>
</dbReference>
<dbReference type="Pfam" id="PF17957">
    <property type="entry name" value="Big_7"/>
    <property type="match status" value="1"/>
</dbReference>
<dbReference type="EMBL" id="CP065383">
    <property type="protein sequence ID" value="QPM68480.1"/>
    <property type="molecule type" value="Genomic_DNA"/>
</dbReference>
<feature type="signal peptide" evidence="3">
    <location>
        <begin position="1"/>
        <end position="23"/>
    </location>
</feature>
<dbReference type="InterPro" id="IPR011990">
    <property type="entry name" value="TPR-like_helical_dom_sf"/>
</dbReference>
<dbReference type="InterPro" id="IPR015943">
    <property type="entry name" value="WD40/YVTN_repeat-like_dom_sf"/>
</dbReference>
<dbReference type="InterPro" id="IPR019734">
    <property type="entry name" value="TPR_rpt"/>
</dbReference>
<dbReference type="InterPro" id="IPR001680">
    <property type="entry name" value="WD40_rpt"/>
</dbReference>
<dbReference type="Pfam" id="PF00656">
    <property type="entry name" value="Peptidase_C14"/>
    <property type="match status" value="1"/>
</dbReference>
<dbReference type="Gene3D" id="2.130.10.10">
    <property type="entry name" value="YVTN repeat-like/Quinoprotein amine dehydrogenase"/>
    <property type="match status" value="2"/>
</dbReference>
<dbReference type="PROSITE" id="PS50293">
    <property type="entry name" value="TPR_REGION"/>
    <property type="match status" value="2"/>
</dbReference>
<proteinExistence type="predicted"/>
<keyword evidence="1" id="KW-0853">WD repeat</keyword>
<name>A0A7T1AM70_ATRLM</name>
<dbReference type="Gene3D" id="2.60.40.10">
    <property type="entry name" value="Immunoglobulins"/>
    <property type="match status" value="1"/>
</dbReference>
<dbReference type="KEGG" id="alam:RT761_01701"/>
<dbReference type="AlphaFoldDB" id="A0A7T1AM70"/>
<dbReference type="GO" id="GO:0004197">
    <property type="term" value="F:cysteine-type endopeptidase activity"/>
    <property type="evidence" value="ECO:0007669"/>
    <property type="project" value="InterPro"/>
</dbReference>
<dbReference type="PANTHER" id="PTHR19879">
    <property type="entry name" value="TRANSCRIPTION INITIATION FACTOR TFIID"/>
    <property type="match status" value="1"/>
</dbReference>
<dbReference type="InterPro" id="IPR036322">
    <property type="entry name" value="WD40_repeat_dom_sf"/>
</dbReference>
<evidence type="ECO:0000256" key="2">
    <source>
        <dbReference type="PROSITE-ProRule" id="PRU00339"/>
    </source>
</evidence>
<dbReference type="Proteomes" id="UP000594463">
    <property type="component" value="Chromosome"/>
</dbReference>
<keyword evidence="2" id="KW-0802">TPR repeat</keyword>
<dbReference type="InterPro" id="IPR013783">
    <property type="entry name" value="Ig-like_fold"/>
</dbReference>
<dbReference type="RefSeq" id="WP_218110984.1">
    <property type="nucleotide sequence ID" value="NZ_CP065383.1"/>
</dbReference>
<dbReference type="SUPFAM" id="SSF48452">
    <property type="entry name" value="TPR-like"/>
    <property type="match status" value="1"/>
</dbReference>
<evidence type="ECO:0000313" key="5">
    <source>
        <dbReference type="EMBL" id="QPM68480.1"/>
    </source>
</evidence>
<evidence type="ECO:0000256" key="1">
    <source>
        <dbReference type="PROSITE-ProRule" id="PRU00221"/>
    </source>
</evidence>
<feature type="repeat" description="TPR" evidence="2">
    <location>
        <begin position="60"/>
        <end position="93"/>
    </location>
</feature>
<feature type="chain" id="PRO_5031480024" description="Peptidase C14 caspase domain-containing protein" evidence="3">
    <location>
        <begin position="24"/>
        <end position="1224"/>
    </location>
</feature>
<evidence type="ECO:0000259" key="4">
    <source>
        <dbReference type="Pfam" id="PF00656"/>
    </source>
</evidence>
<keyword evidence="6" id="KW-1185">Reference proteome</keyword>
<accession>A0A7T1AM70</accession>
<feature type="repeat" description="WD" evidence="1">
    <location>
        <begin position="149"/>
        <end position="191"/>
    </location>
</feature>
<dbReference type="Pfam" id="PF00400">
    <property type="entry name" value="WD40"/>
    <property type="match status" value="1"/>
</dbReference>
<dbReference type="InterPro" id="IPR011600">
    <property type="entry name" value="Pept_C14_caspase"/>
</dbReference>
<dbReference type="Pfam" id="PF13414">
    <property type="entry name" value="TPR_11"/>
    <property type="match status" value="1"/>
</dbReference>
<dbReference type="SMART" id="SM00028">
    <property type="entry name" value="TPR"/>
    <property type="match status" value="3"/>
</dbReference>
<protein>
    <recommendedName>
        <fullName evidence="4">Peptidase C14 caspase domain-containing protein</fullName>
    </recommendedName>
</protein>
<dbReference type="SUPFAM" id="SSF50969">
    <property type="entry name" value="YVTN repeat-like/Quinoprotein amine dehydrogenase"/>
    <property type="match status" value="1"/>
</dbReference>